<evidence type="ECO:0000256" key="1">
    <source>
        <dbReference type="ARBA" id="ARBA00004141"/>
    </source>
</evidence>
<organism evidence="7 8">
    <name type="scientific">Candidatus Thiothrix phosphatis</name>
    <dbReference type="NCBI Taxonomy" id="3112415"/>
    <lineage>
        <taxon>Bacteria</taxon>
        <taxon>Pseudomonadati</taxon>
        <taxon>Pseudomonadota</taxon>
        <taxon>Gammaproteobacteria</taxon>
        <taxon>Thiotrichales</taxon>
        <taxon>Thiotrichaceae</taxon>
        <taxon>Thiothrix</taxon>
    </lineage>
</organism>
<accession>A0ABU6CWM4</accession>
<dbReference type="GO" id="GO:0016874">
    <property type="term" value="F:ligase activity"/>
    <property type="evidence" value="ECO:0007669"/>
    <property type="project" value="UniProtKB-KW"/>
</dbReference>
<dbReference type="EMBL" id="JAYMYJ010000090">
    <property type="protein sequence ID" value="MEB4591179.1"/>
    <property type="molecule type" value="Genomic_DNA"/>
</dbReference>
<evidence type="ECO:0000256" key="5">
    <source>
        <dbReference type="SAM" id="Phobius"/>
    </source>
</evidence>
<dbReference type="Proteomes" id="UP001308005">
    <property type="component" value="Unassembled WGS sequence"/>
</dbReference>
<reference evidence="8" key="1">
    <citation type="submission" date="2023-07" db="EMBL/GenBank/DDBJ databases">
        <title>The carbon used by Thiothrix.</title>
        <authorList>
            <person name="Chen L."/>
        </authorList>
    </citation>
    <scope>NUCLEOTIDE SEQUENCE [LARGE SCALE GENOMIC DNA]</scope>
</reference>
<keyword evidence="8" id="KW-1185">Reference proteome</keyword>
<feature type="transmembrane region" description="Helical" evidence="5">
    <location>
        <begin position="190"/>
        <end position="207"/>
    </location>
</feature>
<feature type="transmembrane region" description="Helical" evidence="5">
    <location>
        <begin position="237"/>
        <end position="254"/>
    </location>
</feature>
<dbReference type="InterPro" id="IPR007016">
    <property type="entry name" value="O-antigen_ligase-rel_domated"/>
</dbReference>
<feature type="transmembrane region" description="Helical" evidence="5">
    <location>
        <begin position="116"/>
        <end position="139"/>
    </location>
</feature>
<dbReference type="Pfam" id="PF04932">
    <property type="entry name" value="Wzy_C"/>
    <property type="match status" value="1"/>
</dbReference>
<feature type="domain" description="O-antigen ligase-related" evidence="6">
    <location>
        <begin position="196"/>
        <end position="350"/>
    </location>
</feature>
<comment type="caution">
    <text evidence="7">The sequence shown here is derived from an EMBL/GenBank/DDBJ whole genome shotgun (WGS) entry which is preliminary data.</text>
</comment>
<feature type="transmembrane region" description="Helical" evidence="5">
    <location>
        <begin position="159"/>
        <end position="183"/>
    </location>
</feature>
<keyword evidence="3 5" id="KW-1133">Transmembrane helix</keyword>
<comment type="subcellular location">
    <subcellularLocation>
        <location evidence="1">Membrane</location>
        <topology evidence="1">Multi-pass membrane protein</topology>
    </subcellularLocation>
</comment>
<evidence type="ECO:0000256" key="2">
    <source>
        <dbReference type="ARBA" id="ARBA00022692"/>
    </source>
</evidence>
<keyword evidence="4 5" id="KW-0472">Membrane</keyword>
<name>A0ABU6CWM4_9GAMM</name>
<evidence type="ECO:0000256" key="3">
    <source>
        <dbReference type="ARBA" id="ARBA00022989"/>
    </source>
</evidence>
<feature type="transmembrane region" description="Helical" evidence="5">
    <location>
        <begin position="370"/>
        <end position="386"/>
    </location>
</feature>
<keyword evidence="2 5" id="KW-0812">Transmembrane</keyword>
<reference evidence="7 8" key="2">
    <citation type="submission" date="2024-01" db="EMBL/GenBank/DDBJ databases">
        <authorList>
            <person name="Xie X."/>
        </authorList>
    </citation>
    <scope>NUCLEOTIDE SEQUENCE [LARGE SCALE GENOMIC DNA]</scope>
    <source>
        <strain evidence="7">SCUT-1</strain>
    </source>
</reference>
<dbReference type="RefSeq" id="WP_324694592.1">
    <property type="nucleotide sequence ID" value="NZ_JAYMYJ010000090.1"/>
</dbReference>
<keyword evidence="7" id="KW-0436">Ligase</keyword>
<feature type="transmembrane region" description="Helical" evidence="5">
    <location>
        <begin position="213"/>
        <end position="230"/>
    </location>
</feature>
<feature type="transmembrane region" description="Helical" evidence="5">
    <location>
        <begin position="21"/>
        <end position="51"/>
    </location>
</feature>
<proteinExistence type="predicted"/>
<feature type="transmembrane region" description="Helical" evidence="5">
    <location>
        <begin position="339"/>
        <end position="358"/>
    </location>
</feature>
<dbReference type="PANTHER" id="PTHR37422">
    <property type="entry name" value="TEICHURONIC ACID BIOSYNTHESIS PROTEIN TUAE"/>
    <property type="match status" value="1"/>
</dbReference>
<evidence type="ECO:0000313" key="8">
    <source>
        <dbReference type="Proteomes" id="UP001308005"/>
    </source>
</evidence>
<evidence type="ECO:0000256" key="4">
    <source>
        <dbReference type="ARBA" id="ARBA00023136"/>
    </source>
</evidence>
<evidence type="ECO:0000313" key="7">
    <source>
        <dbReference type="EMBL" id="MEB4591179.1"/>
    </source>
</evidence>
<sequence>MRNTTLIGSEGKLPEIGVINSWLLVLLAFTFMCSVAVGNLLLLLILLLWLFEGKFAEKFQRIKHNPFVWAVAAFVLLHFVGLLWTSDWGFAAFVMKKETRYLMIPILITVLRPEHIKYYPLAFMLSMVVLVAISYGIYLDIIPPYAILGLEQVEDPTPFVGHIVYNPVLAFTLYLILYAVFLLDTLSWRVKALLLALFVIMSVNMFLTQGRMGQLVFLVLLTLFVFQFYHGKVLKPALVALLLVATIAPAAYLSSPVVQERVNVAIHEVENYREEPNSSVGLRVIMLLNSFELIEENPLLGVGTGDYHREYVRVNRENFPEATRGEILAHPHNVYVQEMVQFGVLGLLALCYLFYAMVRMYKQSASPFKPVMLAFPVFYFVIFFSDGYIMDHYLTLLFLLLGSILYSGHESANR</sequence>
<dbReference type="InterPro" id="IPR051533">
    <property type="entry name" value="WaaL-like"/>
</dbReference>
<protein>
    <submittedName>
        <fullName evidence="7">O-antigen ligase family protein</fullName>
    </submittedName>
</protein>
<gene>
    <name evidence="7" type="ORF">VSS37_09335</name>
</gene>
<evidence type="ECO:0000259" key="6">
    <source>
        <dbReference type="Pfam" id="PF04932"/>
    </source>
</evidence>
<feature type="transmembrane region" description="Helical" evidence="5">
    <location>
        <begin position="71"/>
        <end position="95"/>
    </location>
</feature>
<dbReference type="PANTHER" id="PTHR37422:SF13">
    <property type="entry name" value="LIPOPOLYSACCHARIDE BIOSYNTHESIS PROTEIN PA4999-RELATED"/>
    <property type="match status" value="1"/>
</dbReference>